<organism evidence="1 2">
    <name type="scientific">Apibacter mensalis</name>
    <dbReference type="NCBI Taxonomy" id="1586267"/>
    <lineage>
        <taxon>Bacteria</taxon>
        <taxon>Pseudomonadati</taxon>
        <taxon>Bacteroidota</taxon>
        <taxon>Flavobacteriia</taxon>
        <taxon>Flavobacteriales</taxon>
        <taxon>Weeksellaceae</taxon>
        <taxon>Apibacter</taxon>
    </lineage>
</organism>
<dbReference type="RefSeq" id="WP_055424493.1">
    <property type="nucleotide sequence ID" value="NZ_FCOR01000001.1"/>
</dbReference>
<protein>
    <recommendedName>
        <fullName evidence="3">Lipopolysaccharide kinase (Kdo/WaaP) family protein</fullName>
    </recommendedName>
</protein>
<name>A0A0X3ALQ9_9FLAO</name>
<dbReference type="AlphaFoldDB" id="A0A0X3ALQ9"/>
<keyword evidence="2" id="KW-1185">Reference proteome</keyword>
<sequence length="251" mass="30047">MRKYILNKNYLDSKEELLNIITNFDNYDEILGNPERNVIKKIPFNGDYITVKSFKKPHLINKFVYRYFRKSKARRSFEHGTKLLKLNILNPEPLAYIENFDIKGITSSYYISKYVSYDFTLRELYDQPDSIECVKAFANFSYYVHTKGVYIKDNTPGNTLIIRTNNGYEMYLVDLNRMEFHEELSFNIKMKSLSNNIKEQPYLDLLMEEYSKISGYPLNEIKSKITHYQKEFNRKIESKAKFKRILKKIFK</sequence>
<gene>
    <name evidence="1" type="ORF">Ga0061079_10166</name>
</gene>
<evidence type="ECO:0008006" key="3">
    <source>
        <dbReference type="Google" id="ProtNLM"/>
    </source>
</evidence>
<evidence type="ECO:0000313" key="2">
    <source>
        <dbReference type="Proteomes" id="UP000182761"/>
    </source>
</evidence>
<dbReference type="EMBL" id="FCOR01000001">
    <property type="protein sequence ID" value="CVK15254.1"/>
    <property type="molecule type" value="Genomic_DNA"/>
</dbReference>
<accession>A0A0X3ALQ9</accession>
<dbReference type="STRING" id="1586267.GCA_001418685_00065"/>
<proteinExistence type="predicted"/>
<evidence type="ECO:0000313" key="1">
    <source>
        <dbReference type="EMBL" id="CVK15254.1"/>
    </source>
</evidence>
<reference evidence="1 2" key="1">
    <citation type="submission" date="2016-01" db="EMBL/GenBank/DDBJ databases">
        <authorList>
            <person name="McClelland M."/>
            <person name="Jain A."/>
            <person name="Saraogi P."/>
            <person name="Mendelson R."/>
            <person name="Westerman R."/>
            <person name="SanMiguel P."/>
            <person name="Csonka L."/>
        </authorList>
    </citation>
    <scope>NUCLEOTIDE SEQUENCE [LARGE SCALE GENOMIC DNA]</scope>
    <source>
        <strain evidence="1 2">R-53146</strain>
    </source>
</reference>
<dbReference type="OrthoDB" id="9773772at2"/>
<dbReference type="Proteomes" id="UP000182761">
    <property type="component" value="Unassembled WGS sequence"/>
</dbReference>